<dbReference type="PRINTS" id="PR01130">
    <property type="entry name" value="DERENTRNSPRT"/>
</dbReference>
<dbReference type="Pfam" id="PF01733">
    <property type="entry name" value="Nucleoside_tran"/>
    <property type="match status" value="1"/>
</dbReference>
<evidence type="ECO:0000256" key="6">
    <source>
        <dbReference type="ARBA" id="ARBA00023136"/>
    </source>
</evidence>
<keyword evidence="8" id="KW-1185">Reference proteome</keyword>
<dbReference type="GeneID" id="108671296"/>
<reference evidence="9" key="1">
    <citation type="submission" date="2025-08" db="UniProtKB">
        <authorList>
            <consortium name="RefSeq"/>
        </authorList>
    </citation>
    <scope>IDENTIFICATION</scope>
    <source>
        <tissue evidence="9">Whole organism</tissue>
    </source>
</reference>
<comment type="similarity">
    <text evidence="2">Belongs to the SLC29A/ENT transporter (TC 2.A.57) family.</text>
</comment>
<proteinExistence type="inferred from homology"/>
<gene>
    <name evidence="9" type="primary">LOC108671296</name>
</gene>
<evidence type="ECO:0000256" key="1">
    <source>
        <dbReference type="ARBA" id="ARBA00004141"/>
    </source>
</evidence>
<organism evidence="8 9">
    <name type="scientific">Hyalella azteca</name>
    <name type="common">Amphipod</name>
    <dbReference type="NCBI Taxonomy" id="294128"/>
    <lineage>
        <taxon>Eukaryota</taxon>
        <taxon>Metazoa</taxon>
        <taxon>Ecdysozoa</taxon>
        <taxon>Arthropoda</taxon>
        <taxon>Crustacea</taxon>
        <taxon>Multicrustacea</taxon>
        <taxon>Malacostraca</taxon>
        <taxon>Eumalacostraca</taxon>
        <taxon>Peracarida</taxon>
        <taxon>Amphipoda</taxon>
        <taxon>Senticaudata</taxon>
        <taxon>Talitrida</taxon>
        <taxon>Talitroidea</taxon>
        <taxon>Hyalellidae</taxon>
        <taxon>Hyalella</taxon>
    </lineage>
</organism>
<evidence type="ECO:0000256" key="5">
    <source>
        <dbReference type="ARBA" id="ARBA00022989"/>
    </source>
</evidence>
<evidence type="ECO:0000313" key="8">
    <source>
        <dbReference type="Proteomes" id="UP000694843"/>
    </source>
</evidence>
<dbReference type="PIRSF" id="PIRSF016379">
    <property type="entry name" value="ENT"/>
    <property type="match status" value="1"/>
</dbReference>
<dbReference type="AlphaFoldDB" id="A0A8B7NKW1"/>
<evidence type="ECO:0000256" key="4">
    <source>
        <dbReference type="ARBA" id="ARBA00022692"/>
    </source>
</evidence>
<evidence type="ECO:0000256" key="7">
    <source>
        <dbReference type="SAM" id="Phobius"/>
    </source>
</evidence>
<dbReference type="KEGG" id="hazt:108671296"/>
<protein>
    <submittedName>
        <fullName evidence="9">Equilibrative nucleoside transporter 3</fullName>
    </submittedName>
</protein>
<feature type="transmembrane region" description="Helical" evidence="7">
    <location>
        <begin position="62"/>
        <end position="84"/>
    </location>
</feature>
<feature type="transmembrane region" description="Helical" evidence="7">
    <location>
        <begin position="96"/>
        <end position="114"/>
    </location>
</feature>
<feature type="transmembrane region" description="Helical" evidence="7">
    <location>
        <begin position="159"/>
        <end position="180"/>
    </location>
</feature>
<evidence type="ECO:0000256" key="3">
    <source>
        <dbReference type="ARBA" id="ARBA00022448"/>
    </source>
</evidence>
<accession>A0A8B7NKW1</accession>
<dbReference type="Proteomes" id="UP000694843">
    <property type="component" value="Unplaced"/>
</dbReference>
<dbReference type="OrthoDB" id="46396at2759"/>
<dbReference type="PANTHER" id="PTHR10332">
    <property type="entry name" value="EQUILIBRATIVE NUCLEOSIDE TRANSPORTER"/>
    <property type="match status" value="1"/>
</dbReference>
<sequence length="419" mass="46649">MNSAVKAPLSVTLVLYVLGIAALLPWNFFITADSFWQYKLRNVTLGDAWDSDNSTLTPLQLAFMPSLVVISNVFCSAFLLLTSYFVTRIREVPRMLVTQGAMLLCMGAITIFAFVNTDTWQTAFFVLVLIIVAVLNGFEAVFQGSLYGITGQLPSHCTNALVSGMAWAGVFSSVAQIISLAIGDADPVRTGIIYFCIADAFILLAIALYYYMTRIPFYKDALSTKEDFVTTDKQPTSLADYWRVFKKVWRLSFTMGMSLLVTLAIFPAVQVYVTSNTPDGPWKDVYFQPTITFLLFNIGDLVGRELPRFLRWPRARSWLLPTLSCCRIIIAILIMFCYGVDKTFPTLFYSDGVYIFLNLLFGVTNGYFGCLPLVYYPDFVEPFEKELAGTIMGAVMGAGMVIGSLISPGFVAIWGPQDK</sequence>
<dbReference type="PANTHER" id="PTHR10332:SF88">
    <property type="entry name" value="EQUILIBRATIVE NUCLEOSIDE TRANSPORTER 1, ISOFORM A"/>
    <property type="match status" value="1"/>
</dbReference>
<feature type="transmembrane region" description="Helical" evidence="7">
    <location>
        <begin position="192"/>
        <end position="212"/>
    </location>
</feature>
<dbReference type="InterPro" id="IPR036259">
    <property type="entry name" value="MFS_trans_sf"/>
</dbReference>
<dbReference type="InterPro" id="IPR002259">
    <property type="entry name" value="Eqnu_transpt"/>
</dbReference>
<feature type="transmembrane region" description="Helical" evidence="7">
    <location>
        <begin position="387"/>
        <end position="414"/>
    </location>
</feature>
<name>A0A8B7NKW1_HYAAZ</name>
<feature type="transmembrane region" description="Helical" evidence="7">
    <location>
        <begin position="251"/>
        <end position="273"/>
    </location>
</feature>
<keyword evidence="5 7" id="KW-1133">Transmembrane helix</keyword>
<keyword evidence="3" id="KW-0813">Transport</keyword>
<feature type="transmembrane region" description="Helical" evidence="7">
    <location>
        <begin position="120"/>
        <end position="138"/>
    </location>
</feature>
<dbReference type="OMA" id="KYKFRNT"/>
<dbReference type="GO" id="GO:0005886">
    <property type="term" value="C:plasma membrane"/>
    <property type="evidence" value="ECO:0007669"/>
    <property type="project" value="TreeGrafter"/>
</dbReference>
<dbReference type="RefSeq" id="XP_018014298.1">
    <property type="nucleotide sequence ID" value="XM_018158809.2"/>
</dbReference>
<dbReference type="SUPFAM" id="SSF103473">
    <property type="entry name" value="MFS general substrate transporter"/>
    <property type="match status" value="1"/>
</dbReference>
<feature type="transmembrane region" description="Helical" evidence="7">
    <location>
        <begin position="353"/>
        <end position="375"/>
    </location>
</feature>
<feature type="transmembrane region" description="Helical" evidence="7">
    <location>
        <begin position="7"/>
        <end position="29"/>
    </location>
</feature>
<keyword evidence="4 7" id="KW-0812">Transmembrane</keyword>
<feature type="transmembrane region" description="Helical" evidence="7">
    <location>
        <begin position="318"/>
        <end position="341"/>
    </location>
</feature>
<evidence type="ECO:0000313" key="9">
    <source>
        <dbReference type="RefSeq" id="XP_018014298.1"/>
    </source>
</evidence>
<keyword evidence="6 7" id="KW-0472">Membrane</keyword>
<comment type="subcellular location">
    <subcellularLocation>
        <location evidence="1">Membrane</location>
        <topology evidence="1">Multi-pass membrane protein</topology>
    </subcellularLocation>
</comment>
<dbReference type="Gene3D" id="1.20.1250.20">
    <property type="entry name" value="MFS general substrate transporter like domains"/>
    <property type="match status" value="1"/>
</dbReference>
<dbReference type="GO" id="GO:0005337">
    <property type="term" value="F:nucleoside transmembrane transporter activity"/>
    <property type="evidence" value="ECO:0007669"/>
    <property type="project" value="InterPro"/>
</dbReference>
<evidence type="ECO:0000256" key="2">
    <source>
        <dbReference type="ARBA" id="ARBA00007965"/>
    </source>
</evidence>